<keyword evidence="2 8" id="KW-0813">Transport</keyword>
<keyword evidence="4 8" id="KW-0812">Transmembrane</keyword>
<comment type="similarity">
    <text evidence="8 9">Belongs to the TonB-dependent receptor family.</text>
</comment>
<evidence type="ECO:0000256" key="5">
    <source>
        <dbReference type="ARBA" id="ARBA00023077"/>
    </source>
</evidence>
<dbReference type="PROSITE" id="PS52016">
    <property type="entry name" value="TONB_DEPENDENT_REC_3"/>
    <property type="match status" value="1"/>
</dbReference>
<evidence type="ECO:0000256" key="2">
    <source>
        <dbReference type="ARBA" id="ARBA00022448"/>
    </source>
</evidence>
<dbReference type="NCBIfam" id="TIGR04057">
    <property type="entry name" value="SusC_RagA_signa"/>
    <property type="match status" value="1"/>
</dbReference>
<evidence type="ECO:0000259" key="11">
    <source>
        <dbReference type="Pfam" id="PF00593"/>
    </source>
</evidence>
<dbReference type="EMBL" id="FXTP01000018">
    <property type="protein sequence ID" value="SMO94953.1"/>
    <property type="molecule type" value="Genomic_DNA"/>
</dbReference>
<dbReference type="Pfam" id="PF13715">
    <property type="entry name" value="CarbopepD_reg_2"/>
    <property type="match status" value="1"/>
</dbReference>
<gene>
    <name evidence="13" type="ORF">SAMN06265219_11861</name>
</gene>
<dbReference type="AlphaFoldDB" id="A0A521FFJ5"/>
<keyword evidence="10" id="KW-0732">Signal</keyword>
<dbReference type="SUPFAM" id="SSF56935">
    <property type="entry name" value="Porins"/>
    <property type="match status" value="1"/>
</dbReference>
<dbReference type="InterPro" id="IPR037066">
    <property type="entry name" value="Plug_dom_sf"/>
</dbReference>
<keyword evidence="6 8" id="KW-0472">Membrane</keyword>
<dbReference type="InterPro" id="IPR008969">
    <property type="entry name" value="CarboxyPept-like_regulatory"/>
</dbReference>
<feature type="domain" description="TonB-dependent receptor plug" evidence="12">
    <location>
        <begin position="120"/>
        <end position="238"/>
    </location>
</feature>
<feature type="signal peptide" evidence="10">
    <location>
        <begin position="1"/>
        <end position="24"/>
    </location>
</feature>
<evidence type="ECO:0000256" key="7">
    <source>
        <dbReference type="ARBA" id="ARBA00023237"/>
    </source>
</evidence>
<dbReference type="InterPro" id="IPR023997">
    <property type="entry name" value="TonB-dep_OMP_SusC/RagA_CS"/>
</dbReference>
<evidence type="ECO:0000256" key="1">
    <source>
        <dbReference type="ARBA" id="ARBA00004571"/>
    </source>
</evidence>
<keyword evidence="14" id="KW-1185">Reference proteome</keyword>
<evidence type="ECO:0000256" key="4">
    <source>
        <dbReference type="ARBA" id="ARBA00022692"/>
    </source>
</evidence>
<evidence type="ECO:0000313" key="13">
    <source>
        <dbReference type="EMBL" id="SMO94953.1"/>
    </source>
</evidence>
<dbReference type="Gene3D" id="2.60.40.1120">
    <property type="entry name" value="Carboxypeptidase-like, regulatory domain"/>
    <property type="match status" value="1"/>
</dbReference>
<dbReference type="OrthoDB" id="9768177at2"/>
<dbReference type="InterPro" id="IPR000531">
    <property type="entry name" value="Beta-barrel_TonB"/>
</dbReference>
<feature type="domain" description="TonB-dependent receptor-like beta-barrel" evidence="11">
    <location>
        <begin position="439"/>
        <end position="941"/>
    </location>
</feature>
<evidence type="ECO:0000256" key="9">
    <source>
        <dbReference type="RuleBase" id="RU003357"/>
    </source>
</evidence>
<dbReference type="RefSeq" id="WP_142456082.1">
    <property type="nucleotide sequence ID" value="NZ_FXTP01000018.1"/>
</dbReference>
<dbReference type="GO" id="GO:0009279">
    <property type="term" value="C:cell outer membrane"/>
    <property type="evidence" value="ECO:0007669"/>
    <property type="project" value="UniProtKB-SubCell"/>
</dbReference>
<reference evidence="13 14" key="1">
    <citation type="submission" date="2017-05" db="EMBL/GenBank/DDBJ databases">
        <authorList>
            <person name="Varghese N."/>
            <person name="Submissions S."/>
        </authorList>
    </citation>
    <scope>NUCLEOTIDE SEQUENCE [LARGE SCALE GENOMIC DNA]</scope>
    <source>
        <strain evidence="13 14">DSM 21985</strain>
    </source>
</reference>
<keyword evidence="7 8" id="KW-0998">Cell outer membrane</keyword>
<protein>
    <submittedName>
        <fullName evidence="13">TonB-linked outer membrane protein, SusC/RagA family</fullName>
    </submittedName>
</protein>
<keyword evidence="3 8" id="KW-1134">Transmembrane beta strand</keyword>
<dbReference type="SUPFAM" id="SSF49464">
    <property type="entry name" value="Carboxypeptidase regulatory domain-like"/>
    <property type="match status" value="1"/>
</dbReference>
<proteinExistence type="inferred from homology"/>
<evidence type="ECO:0000256" key="6">
    <source>
        <dbReference type="ARBA" id="ARBA00023136"/>
    </source>
</evidence>
<name>A0A521FFJ5_9BACT</name>
<dbReference type="Gene3D" id="2.40.170.20">
    <property type="entry name" value="TonB-dependent receptor, beta-barrel domain"/>
    <property type="match status" value="1"/>
</dbReference>
<dbReference type="Pfam" id="PF00593">
    <property type="entry name" value="TonB_dep_Rec_b-barrel"/>
    <property type="match status" value="1"/>
</dbReference>
<evidence type="ECO:0000256" key="10">
    <source>
        <dbReference type="SAM" id="SignalP"/>
    </source>
</evidence>
<keyword evidence="5 9" id="KW-0798">TonB box</keyword>
<dbReference type="InterPro" id="IPR023996">
    <property type="entry name" value="TonB-dep_OMP_SusC/RagA"/>
</dbReference>
<dbReference type="InterPro" id="IPR012910">
    <property type="entry name" value="Plug_dom"/>
</dbReference>
<accession>A0A521FFJ5</accession>
<dbReference type="Pfam" id="PF07715">
    <property type="entry name" value="Plug"/>
    <property type="match status" value="1"/>
</dbReference>
<organism evidence="13 14">
    <name type="scientific">Gracilimonas mengyeensis</name>
    <dbReference type="NCBI Taxonomy" id="1302730"/>
    <lineage>
        <taxon>Bacteria</taxon>
        <taxon>Pseudomonadati</taxon>
        <taxon>Balneolota</taxon>
        <taxon>Balneolia</taxon>
        <taxon>Balneolales</taxon>
        <taxon>Balneolaceae</taxon>
        <taxon>Gracilimonas</taxon>
    </lineage>
</organism>
<dbReference type="InterPro" id="IPR039426">
    <property type="entry name" value="TonB-dep_rcpt-like"/>
</dbReference>
<dbReference type="InterPro" id="IPR036942">
    <property type="entry name" value="Beta-barrel_TonB_sf"/>
</dbReference>
<evidence type="ECO:0000313" key="14">
    <source>
        <dbReference type="Proteomes" id="UP000317557"/>
    </source>
</evidence>
<comment type="subcellular location">
    <subcellularLocation>
        <location evidence="1 8">Cell outer membrane</location>
        <topology evidence="1 8">Multi-pass membrane protein</topology>
    </subcellularLocation>
</comment>
<evidence type="ECO:0000256" key="8">
    <source>
        <dbReference type="PROSITE-ProRule" id="PRU01360"/>
    </source>
</evidence>
<feature type="chain" id="PRO_5022208008" evidence="10">
    <location>
        <begin position="25"/>
        <end position="1002"/>
    </location>
</feature>
<dbReference type="Proteomes" id="UP000317557">
    <property type="component" value="Unassembled WGS sequence"/>
</dbReference>
<dbReference type="Gene3D" id="2.170.130.10">
    <property type="entry name" value="TonB-dependent receptor, plug domain"/>
    <property type="match status" value="1"/>
</dbReference>
<evidence type="ECO:0000256" key="3">
    <source>
        <dbReference type="ARBA" id="ARBA00022452"/>
    </source>
</evidence>
<dbReference type="NCBIfam" id="TIGR04056">
    <property type="entry name" value="OMP_RagA_SusC"/>
    <property type="match status" value="1"/>
</dbReference>
<sequence>MKKLLLYCSSLVLLFFVSTGFTYAQTVSGTVISADDESPIPGVTILLQGTNKGTATNIDGEYEIELTDSEFENGILVFSAVGFMEQQVSVNGRSTIDIELATDTQLLDEVVVTGYGSQIKEKVTGNIASVSSEDFETVSLNSFEEAIQGRASGVFVQADNGKLGGGITVRVRGTASVNASSQPLYVVDGIPVNTTDLSSNGSPTNPLADLNPNDIESIEILKDASASAIYGSRASNGVVLITTKSGRSGDAQFNVDYSLSTRTPTNHKEFLNGQQYYDLFDEARANVGITTPIDAYFDVYLGGVWDPENNVDWEDQAYQDNLSQSLEISTSGGNDQTQYFISGAFDDQEGHIIGDTFNRINGRVNLDHQFTDRFDIGVNMALTRTLNERIPNDNSFATPIQLAAQSPLTPVYTEDGTLNMNTLYNNGLLYLDGTNYDTEVYRTLGKAFARFEITPKIRVQGEFGLDLLDQQEKAWYGSSVFQFTGANNGSAFLSNDRIRTMISQAYLEYNDTYGSDHSLDAVVGTSYENTLQEFNSVSAEDFPNDDFTQISSATTVTAGTGGETEYSFVGYFARANYSFKDTYLLTLSGRVDGSSRFGEDNRYGFFPAVSAGWILSNEDFLDVESLSFLKLRASAGVTGNAAIGNFSSRNLYGAAGYAGRSALEPDQTPNPALKWETATQYNLGVDFGLFSDRVSGEVDVYLKKSEDLLLDVNIPITSGFTEQTRNVGSLENKGFEFVVNSINTVGAFKWNTTFNFSINRNEITNIDGQVISDGRNRAIEGEPIGVFYALEWAGADPENGDGLYYVNSPEGKDHSTGTTNNPNAANQVVIGNPNPDFIGGITNSFAYKGFDLSLFFQFVYGNEIYNGGGVYQACSACYFDNQTLDQYEDRWQEPGDVTDVPQARLFDFNGSAQSSRYLSDGSYLRLKNLSFGYTLPSSLSEKLSINRARIYFTGVNLLTFTDYDGWDPEVNTDINDGNIAIGEDFYSAPQAKIYTFGISLGF</sequence>
<evidence type="ECO:0000259" key="12">
    <source>
        <dbReference type="Pfam" id="PF07715"/>
    </source>
</evidence>